<dbReference type="SUPFAM" id="SSF53474">
    <property type="entry name" value="alpha/beta-Hydrolases"/>
    <property type="match status" value="1"/>
</dbReference>
<dbReference type="AlphaFoldDB" id="A0AA37W0F8"/>
<evidence type="ECO:0000259" key="1">
    <source>
        <dbReference type="Pfam" id="PF12262"/>
    </source>
</evidence>
<dbReference type="InterPro" id="IPR025920">
    <property type="entry name" value="Lipase_bact_N"/>
</dbReference>
<keyword evidence="3" id="KW-1185">Reference proteome</keyword>
<dbReference type="RefSeq" id="WP_095506279.1">
    <property type="nucleotide sequence ID" value="NZ_BSNC01000001.1"/>
</dbReference>
<evidence type="ECO:0000313" key="2">
    <source>
        <dbReference type="EMBL" id="GLP94917.1"/>
    </source>
</evidence>
<reference evidence="2" key="1">
    <citation type="journal article" date="2014" name="Int. J. Syst. Evol. Microbiol.">
        <title>Complete genome sequence of Corynebacterium casei LMG S-19264T (=DSM 44701T), isolated from a smear-ripened cheese.</title>
        <authorList>
            <consortium name="US DOE Joint Genome Institute (JGI-PGF)"/>
            <person name="Walter F."/>
            <person name="Albersmeier A."/>
            <person name="Kalinowski J."/>
            <person name="Ruckert C."/>
        </authorList>
    </citation>
    <scope>NUCLEOTIDE SEQUENCE</scope>
    <source>
        <strain evidence="2">NBRC 101628</strain>
    </source>
</reference>
<dbReference type="Proteomes" id="UP001161422">
    <property type="component" value="Unassembled WGS sequence"/>
</dbReference>
<proteinExistence type="predicted"/>
<evidence type="ECO:0000313" key="3">
    <source>
        <dbReference type="Proteomes" id="UP001161422"/>
    </source>
</evidence>
<comment type="caution">
    <text evidence="2">The sequence shown here is derived from an EMBL/GenBank/DDBJ whole genome shotgun (WGS) entry which is preliminary data.</text>
</comment>
<dbReference type="NCBIfam" id="TIGR03502">
    <property type="entry name" value="lipase_Pla1_cef"/>
    <property type="match status" value="1"/>
</dbReference>
<accession>A0AA37W0F8</accession>
<dbReference type="PROSITE" id="PS51257">
    <property type="entry name" value="PROKAR_LIPOPROTEIN"/>
    <property type="match status" value="1"/>
</dbReference>
<sequence length="872" mass="90069">MKRLVLASTITALLGVAGCSEDSFNETVDKTEPLTPVARVVFDPAAAELPVPNDLLFNGTTDGTLNMPGEQGLLPGEMPDYSDPETAIGALDGWSVMAPMVIEVAMPQNSLGETLTLDAGSVSTPGGIRVFEAVVGGALSTDPECTDKLSVSACKIGAELQFGVDFAAQAISDNQIAIIPLKAYKEGSSYVVAVTTGVQDSEGRGIAGSSTYELLKLDIETQPLETDDQLFLQGLVNSYEKGIAAAHGVDTSTVVYSGLFTTQSAHIQIETLKGLMAMPITDENKQFAVYKPSLTAPVPVFVGPDTQLTAAMVLGLDPAMQMDPALAPIYLAADASHVYSATLTVPYFLQLPSPENCVPAECTGANSRWMAAGHSPIAVLGALQAGVLSQESYGAQAVAQGIDPAAALEDPSKLVGAKFFIDYPDSMNIPVDAQSHVTKFNPVPAPQGFNAMNGELPAYQMDVFITMPNTTKLEAFMEPLGLEAPVKPAEGWPTTMVLHGITGFKEGAAALAGAYSVAGQAVIAIDMPLHGSRSIDLNGDINEEGGKYEISASEALIGVDPRFDNADTTVYMNLANLLTGRDNLRQSVVDHLGLRFAITQLSGMQAALGQSPDFNAGAVALQGLSLGGIVGSGVSAYAATGIPGADFNPYGLTASSLVAPGQGIGYFLVESPSFGPRIQAILLSDPSVQAIIEGINPACVGLAPGDDPVCDVVLGQVYAGITPSFSLAAQTVIDSGDPVMYSPLLAATKAPVQLIEVVGDGANNPGDLVIPNSIMASPMGGTEPMIAALGLPAVSETVMGDGGPVSGAIRFLKGHHSSLLDPNPVGEPPATIPETPELASRVTAEMQTQVATYAASKGQVLQVTDAELVKAN</sequence>
<dbReference type="InterPro" id="IPR020009">
    <property type="entry name" value="VolA/Pla-1/cef"/>
</dbReference>
<dbReference type="Pfam" id="PF12262">
    <property type="entry name" value="Lipase_bact_N"/>
    <property type="match status" value="1"/>
</dbReference>
<dbReference type="Gene3D" id="3.40.50.1820">
    <property type="entry name" value="alpha/beta hydrolase"/>
    <property type="match status" value="1"/>
</dbReference>
<feature type="domain" description="Bacterial virulence factor lipase N-terminal" evidence="1">
    <location>
        <begin position="46"/>
        <end position="280"/>
    </location>
</feature>
<dbReference type="EMBL" id="BSNC01000001">
    <property type="protein sequence ID" value="GLP94917.1"/>
    <property type="molecule type" value="Genomic_DNA"/>
</dbReference>
<organism evidence="2 3">
    <name type="scientific">Paraferrimonas sedimenticola</name>
    <dbReference type="NCBI Taxonomy" id="375674"/>
    <lineage>
        <taxon>Bacteria</taxon>
        <taxon>Pseudomonadati</taxon>
        <taxon>Pseudomonadota</taxon>
        <taxon>Gammaproteobacteria</taxon>
        <taxon>Alteromonadales</taxon>
        <taxon>Ferrimonadaceae</taxon>
        <taxon>Paraferrimonas</taxon>
    </lineage>
</organism>
<reference evidence="2" key="2">
    <citation type="submission" date="2023-01" db="EMBL/GenBank/DDBJ databases">
        <title>Draft genome sequence of Paraferrimonas sedimenticola strain NBRC 101628.</title>
        <authorList>
            <person name="Sun Q."/>
            <person name="Mori K."/>
        </authorList>
    </citation>
    <scope>NUCLEOTIDE SEQUENCE</scope>
    <source>
        <strain evidence="2">NBRC 101628</strain>
    </source>
</reference>
<gene>
    <name evidence="2" type="ORF">GCM10007895_02230</name>
</gene>
<protein>
    <submittedName>
        <fullName evidence="2">Lipase</fullName>
    </submittedName>
</protein>
<dbReference type="InterPro" id="IPR029058">
    <property type="entry name" value="AB_hydrolase_fold"/>
</dbReference>
<name>A0AA37W0F8_9GAMM</name>